<keyword evidence="1" id="KW-1133">Transmembrane helix</keyword>
<accession>A0ABP6A6E2</accession>
<evidence type="ECO:0000313" key="4">
    <source>
        <dbReference type="Proteomes" id="UP001501358"/>
    </source>
</evidence>
<comment type="caution">
    <text evidence="3">The sequence shown here is derived from an EMBL/GenBank/DDBJ whole genome shotgun (WGS) entry which is preliminary data.</text>
</comment>
<keyword evidence="4" id="KW-1185">Reference proteome</keyword>
<dbReference type="Pfam" id="PF03372">
    <property type="entry name" value="Exo_endo_phos"/>
    <property type="match status" value="1"/>
</dbReference>
<feature type="domain" description="Endonuclease/exonuclease/phosphatase" evidence="2">
    <location>
        <begin position="90"/>
        <end position="292"/>
    </location>
</feature>
<dbReference type="GO" id="GO:0004519">
    <property type="term" value="F:endonuclease activity"/>
    <property type="evidence" value="ECO:0007669"/>
    <property type="project" value="UniProtKB-KW"/>
</dbReference>
<keyword evidence="1" id="KW-0812">Transmembrane</keyword>
<organism evidence="3 4">
    <name type="scientific">Streptomyces thermolineatus</name>
    <dbReference type="NCBI Taxonomy" id="44033"/>
    <lineage>
        <taxon>Bacteria</taxon>
        <taxon>Bacillati</taxon>
        <taxon>Actinomycetota</taxon>
        <taxon>Actinomycetes</taxon>
        <taxon>Kitasatosporales</taxon>
        <taxon>Streptomycetaceae</taxon>
        <taxon>Streptomyces</taxon>
    </lineage>
</organism>
<keyword evidence="3" id="KW-0540">Nuclease</keyword>
<dbReference type="InterPro" id="IPR005135">
    <property type="entry name" value="Endo/exonuclease/phosphatase"/>
</dbReference>
<evidence type="ECO:0000259" key="2">
    <source>
        <dbReference type="Pfam" id="PF03372"/>
    </source>
</evidence>
<proteinExistence type="predicted"/>
<evidence type="ECO:0000256" key="1">
    <source>
        <dbReference type="SAM" id="Phobius"/>
    </source>
</evidence>
<feature type="transmembrane region" description="Helical" evidence="1">
    <location>
        <begin position="57"/>
        <end position="76"/>
    </location>
</feature>
<gene>
    <name evidence="3" type="ORF">GCM10010406_54560</name>
</gene>
<dbReference type="SUPFAM" id="SSF56219">
    <property type="entry name" value="DNase I-like"/>
    <property type="match status" value="1"/>
</dbReference>
<dbReference type="Proteomes" id="UP001501358">
    <property type="component" value="Unassembled WGS sequence"/>
</dbReference>
<keyword evidence="3" id="KW-0378">Hydrolase</keyword>
<name>A0ABP6A6E2_9ACTN</name>
<dbReference type="EMBL" id="BAAATA010000057">
    <property type="protein sequence ID" value="GAA2511356.1"/>
    <property type="molecule type" value="Genomic_DNA"/>
</dbReference>
<dbReference type="Gene3D" id="3.60.10.10">
    <property type="entry name" value="Endonuclease/exonuclease/phosphatase"/>
    <property type="match status" value="1"/>
</dbReference>
<keyword evidence="1" id="KW-0472">Membrane</keyword>
<sequence>MVAALALLVSLVMAFHSGIPNDIGNLGSLTETFLPWLGLAVPILLLAALLRRSATALVALVLPAYAWVHLFGGLTLDKAEVRGSGDLTVLTHNVDAANTDYDRTVREVIASGADVVALQELTEAAVPEYGNGLAAAYPYRAVEGTVGLWSKYPLDDTDEVDIGLGWTRALRSTAATPEGPVAFYVAHLPSVRVKVDAGFTADRRDRSAELLGEAIVDDPVGQVVLLGDLNGTMNDRSLAPVTSQMRSAQGAAGDGFGFSWPSSFPVTRIDQIMTKGIDPVSSWVLEDSGSDHLPLAAELRFRQ</sequence>
<keyword evidence="3" id="KW-0255">Endonuclease</keyword>
<protein>
    <submittedName>
        <fullName evidence="3">Endonuclease/exonuclease/phosphatase family protein</fullName>
    </submittedName>
</protein>
<reference evidence="4" key="1">
    <citation type="journal article" date="2019" name="Int. J. Syst. Evol. Microbiol.">
        <title>The Global Catalogue of Microorganisms (GCM) 10K type strain sequencing project: providing services to taxonomists for standard genome sequencing and annotation.</title>
        <authorList>
            <consortium name="The Broad Institute Genomics Platform"/>
            <consortium name="The Broad Institute Genome Sequencing Center for Infectious Disease"/>
            <person name="Wu L."/>
            <person name="Ma J."/>
        </authorList>
    </citation>
    <scope>NUCLEOTIDE SEQUENCE [LARGE SCALE GENOMIC DNA]</scope>
    <source>
        <strain evidence="4">JCM 6307</strain>
    </source>
</reference>
<feature type="transmembrane region" description="Helical" evidence="1">
    <location>
        <begin position="33"/>
        <end position="50"/>
    </location>
</feature>
<evidence type="ECO:0000313" key="3">
    <source>
        <dbReference type="EMBL" id="GAA2511356.1"/>
    </source>
</evidence>
<dbReference type="InterPro" id="IPR036691">
    <property type="entry name" value="Endo/exonu/phosph_ase_sf"/>
</dbReference>